<organism evidence="2 3">
    <name type="scientific">Metarhizium album (strain ARSEF 1941)</name>
    <dbReference type="NCBI Taxonomy" id="1081103"/>
    <lineage>
        <taxon>Eukaryota</taxon>
        <taxon>Fungi</taxon>
        <taxon>Dikarya</taxon>
        <taxon>Ascomycota</taxon>
        <taxon>Pezizomycotina</taxon>
        <taxon>Sordariomycetes</taxon>
        <taxon>Hypocreomycetidae</taxon>
        <taxon>Hypocreales</taxon>
        <taxon>Clavicipitaceae</taxon>
        <taxon>Metarhizium</taxon>
    </lineage>
</organism>
<reference evidence="2 3" key="1">
    <citation type="journal article" date="2014" name="Proc. Natl. Acad. Sci. U.S.A.">
        <title>Trajectory and genomic determinants of fungal-pathogen speciation and host adaptation.</title>
        <authorList>
            <person name="Hu X."/>
            <person name="Xiao G."/>
            <person name="Zheng P."/>
            <person name="Shang Y."/>
            <person name="Su Y."/>
            <person name="Zhang X."/>
            <person name="Liu X."/>
            <person name="Zhan S."/>
            <person name="St Leger R.J."/>
            <person name="Wang C."/>
        </authorList>
    </citation>
    <scope>NUCLEOTIDE SEQUENCE [LARGE SCALE GENOMIC DNA]</scope>
    <source>
        <strain evidence="2 3">ARSEF 1941</strain>
    </source>
</reference>
<feature type="region of interest" description="Disordered" evidence="1">
    <location>
        <begin position="1"/>
        <end position="83"/>
    </location>
</feature>
<feature type="compositionally biased region" description="Basic and acidic residues" evidence="1">
    <location>
        <begin position="62"/>
        <end position="83"/>
    </location>
</feature>
<comment type="caution">
    <text evidence="2">The sequence shown here is derived from an EMBL/GenBank/DDBJ whole genome shotgun (WGS) entry which is preliminary data.</text>
</comment>
<evidence type="ECO:0000313" key="3">
    <source>
        <dbReference type="Proteomes" id="UP000030816"/>
    </source>
</evidence>
<sequence length="83" mass="9163">MSSEEKSTGRKKKRRDDNEDKWTPSKTRNGHASPAGLYGSRTSDRLKVGSPAVHTAKQNVRTVDKRVGHIPGHRADHGGDRTC</sequence>
<dbReference type="GeneID" id="63740730"/>
<dbReference type="EMBL" id="AZHE01000019">
    <property type="protein sequence ID" value="KHN95913.1"/>
    <property type="molecule type" value="Genomic_DNA"/>
</dbReference>
<protein>
    <submittedName>
        <fullName evidence="2">Uncharacterized protein</fullName>
    </submittedName>
</protein>
<keyword evidence="3" id="KW-1185">Reference proteome</keyword>
<gene>
    <name evidence="2" type="ORF">MAM_06275</name>
</gene>
<name>A0A0B2WPH1_METAS</name>
<accession>A0A0B2WPH1</accession>
<dbReference type="Proteomes" id="UP000030816">
    <property type="component" value="Unassembled WGS sequence"/>
</dbReference>
<evidence type="ECO:0000313" key="2">
    <source>
        <dbReference type="EMBL" id="KHN95913.1"/>
    </source>
</evidence>
<dbReference type="AlphaFoldDB" id="A0A0B2WPH1"/>
<proteinExistence type="predicted"/>
<evidence type="ECO:0000256" key="1">
    <source>
        <dbReference type="SAM" id="MobiDB-lite"/>
    </source>
</evidence>
<dbReference type="HOGENOM" id="CLU_2543052_0_0_1"/>
<dbReference type="RefSeq" id="XP_040676979.1">
    <property type="nucleotide sequence ID" value="XM_040825073.1"/>
</dbReference>